<feature type="domain" description="PCI" evidence="3">
    <location>
        <begin position="177"/>
        <end position="344"/>
    </location>
</feature>
<evidence type="ECO:0000256" key="1">
    <source>
        <dbReference type="ARBA" id="ARBA00006207"/>
    </source>
</evidence>
<protein>
    <recommendedName>
        <fullName evidence="3">PCI domain-containing protein</fullName>
    </recommendedName>
</protein>
<reference evidence="4 6" key="1">
    <citation type="submission" date="2020-01" db="EMBL/GenBank/DDBJ databases">
        <authorList>
            <consortium name="DOE Joint Genome Institute"/>
            <person name="Haridas S."/>
            <person name="Albert R."/>
            <person name="Binder M."/>
            <person name="Bloem J."/>
            <person name="Labutti K."/>
            <person name="Salamov A."/>
            <person name="Andreopoulos B."/>
            <person name="Baker S.E."/>
            <person name="Barry K."/>
            <person name="Bills G."/>
            <person name="Bluhm B.H."/>
            <person name="Cannon C."/>
            <person name="Castanera R."/>
            <person name="Culley D.E."/>
            <person name="Daum C."/>
            <person name="Ezra D."/>
            <person name="Gonzalez J.B."/>
            <person name="Henrissat B."/>
            <person name="Kuo A."/>
            <person name="Liang C."/>
            <person name="Lipzen A."/>
            <person name="Lutzoni F."/>
            <person name="Magnuson J."/>
            <person name="Mondo S."/>
            <person name="Nolan M."/>
            <person name="Ohm R."/>
            <person name="Pangilinan J."/>
            <person name="Park H.-J."/>
            <person name="Ramirez L."/>
            <person name="Alfaro M."/>
            <person name="Sun H."/>
            <person name="Tritt A."/>
            <person name="Yoshinaga Y."/>
            <person name="Zwiers L.-H."/>
            <person name="Turgeon B.G."/>
            <person name="Goodwin S.B."/>
            <person name="Spatafora J.W."/>
            <person name="Crous P.W."/>
            <person name="Grigoriev I.V."/>
        </authorList>
    </citation>
    <scope>NUCLEOTIDE SEQUENCE</scope>
    <source>
        <strain evidence="4 6">CBS 781.70</strain>
    </source>
</reference>
<dbReference type="EMBL" id="ML975183">
    <property type="protein sequence ID" value="KAF1808496.1"/>
    <property type="molecule type" value="Genomic_DNA"/>
</dbReference>
<evidence type="ECO:0000313" key="6">
    <source>
        <dbReference type="RefSeq" id="XP_033530127.1"/>
    </source>
</evidence>
<organism evidence="4">
    <name type="scientific">Eremomyces bilateralis CBS 781.70</name>
    <dbReference type="NCBI Taxonomy" id="1392243"/>
    <lineage>
        <taxon>Eukaryota</taxon>
        <taxon>Fungi</taxon>
        <taxon>Dikarya</taxon>
        <taxon>Ascomycota</taxon>
        <taxon>Pezizomycotina</taxon>
        <taxon>Dothideomycetes</taxon>
        <taxon>Dothideomycetes incertae sedis</taxon>
        <taxon>Eremomycetales</taxon>
        <taxon>Eremomycetaceae</taxon>
        <taxon>Eremomyces</taxon>
    </lineage>
</organism>
<reference evidence="6" key="2">
    <citation type="submission" date="2020-04" db="EMBL/GenBank/DDBJ databases">
        <authorList>
            <consortium name="NCBI Genome Project"/>
        </authorList>
    </citation>
    <scope>NUCLEOTIDE SEQUENCE</scope>
    <source>
        <strain evidence="6">CBS 781.70</strain>
    </source>
</reference>
<name>A0A6G1FRY5_9PEZI</name>
<dbReference type="InterPro" id="IPR000717">
    <property type="entry name" value="PCI_dom"/>
</dbReference>
<dbReference type="Pfam" id="PF01399">
    <property type="entry name" value="PCI"/>
    <property type="match status" value="1"/>
</dbReference>
<dbReference type="InterPro" id="IPR054179">
    <property type="entry name" value="PSD13_N"/>
</dbReference>
<dbReference type="PANTHER" id="PTHR10539">
    <property type="entry name" value="26S PROTEASOME NON-ATPASE REGULATORY SUBUNIT 13"/>
    <property type="match status" value="1"/>
</dbReference>
<evidence type="ECO:0000313" key="4">
    <source>
        <dbReference type="EMBL" id="KAF1808496.1"/>
    </source>
</evidence>
<accession>A0A6G1FRY5</accession>
<dbReference type="Proteomes" id="UP000504638">
    <property type="component" value="Unplaced"/>
</dbReference>
<comment type="similarity">
    <text evidence="1">Belongs to the proteasome subunit S11 family.</text>
</comment>
<dbReference type="OrthoDB" id="1093at2759"/>
<dbReference type="PROSITE" id="PS50250">
    <property type="entry name" value="PCI"/>
    <property type="match status" value="1"/>
</dbReference>
<dbReference type="GeneID" id="54420934"/>
<dbReference type="GO" id="GO:0005634">
    <property type="term" value="C:nucleus"/>
    <property type="evidence" value="ECO:0007669"/>
    <property type="project" value="TreeGrafter"/>
</dbReference>
<dbReference type="InterPro" id="IPR035298">
    <property type="entry name" value="PSMD13"/>
</dbReference>
<keyword evidence="5" id="KW-1185">Reference proteome</keyword>
<dbReference type="InterPro" id="IPR036390">
    <property type="entry name" value="WH_DNA-bd_sf"/>
</dbReference>
<keyword evidence="2" id="KW-0647">Proteasome</keyword>
<dbReference type="RefSeq" id="XP_033530127.1">
    <property type="nucleotide sequence ID" value="XM_033680364.1"/>
</dbReference>
<dbReference type="GO" id="GO:0008541">
    <property type="term" value="C:proteasome regulatory particle, lid subcomplex"/>
    <property type="evidence" value="ECO:0007669"/>
    <property type="project" value="TreeGrafter"/>
</dbReference>
<dbReference type="SUPFAM" id="SSF46785">
    <property type="entry name" value="Winged helix' DNA-binding domain"/>
    <property type="match status" value="1"/>
</dbReference>
<dbReference type="GO" id="GO:0005829">
    <property type="term" value="C:cytosol"/>
    <property type="evidence" value="ECO:0007669"/>
    <property type="project" value="TreeGrafter"/>
</dbReference>
<dbReference type="Pfam" id="PF18261">
    <property type="entry name" value="Rpn9_C"/>
    <property type="match status" value="1"/>
</dbReference>
<dbReference type="GO" id="GO:0006511">
    <property type="term" value="P:ubiquitin-dependent protein catabolic process"/>
    <property type="evidence" value="ECO:0007669"/>
    <property type="project" value="TreeGrafter"/>
</dbReference>
<proteinExistence type="inferred from homology"/>
<sequence length="383" mass="44149">MAMETDVIANLLGDLREEAPDELQVHFLEFEDFWERKLWHELTMSLIAFFQKPESQPFRLRLFNQFISDFKSKISPTRYVELGLFAQNEIQDVDENVKFIQNIADEVDKPSSQDALVYALSSLANTQLKKGLDGDAKKILDRCQSILDAQDDMHNTIRAFYYEVYSTYWKHVNNSTMYYRTSLLYLSCIDIDAISKADKKSRAYDLGISALDSDQIYNFGELLLHPIVDSLKDTEESWLRDLMFAFNRGDLQAFDVLQSNISKNAVLQPHKDFLYEKLSLSALTEAVFRRPPQDRAMTFAAISNETKVSPDRIEHLIMKALSLGLLRGSIDQVDEVARINWVQPKVLDMDQIEGIRHRLKDWDASVNRLGTWIEGVGKDVWAA</sequence>
<evidence type="ECO:0000313" key="5">
    <source>
        <dbReference type="Proteomes" id="UP000504638"/>
    </source>
</evidence>
<reference evidence="6" key="3">
    <citation type="submission" date="2025-04" db="UniProtKB">
        <authorList>
            <consortium name="RefSeq"/>
        </authorList>
    </citation>
    <scope>IDENTIFICATION</scope>
    <source>
        <strain evidence="6">CBS 781.70</strain>
    </source>
</reference>
<dbReference type="PANTHER" id="PTHR10539:SF0">
    <property type="entry name" value="26S PROTEASOME NON-ATPASE REGULATORY SUBUNIT 13"/>
    <property type="match status" value="1"/>
</dbReference>
<dbReference type="InterPro" id="IPR040798">
    <property type="entry name" value="Rpn9_C"/>
</dbReference>
<evidence type="ECO:0000256" key="2">
    <source>
        <dbReference type="ARBA" id="ARBA00022942"/>
    </source>
</evidence>
<evidence type="ECO:0000259" key="3">
    <source>
        <dbReference type="PROSITE" id="PS50250"/>
    </source>
</evidence>
<dbReference type="GO" id="GO:0005198">
    <property type="term" value="F:structural molecule activity"/>
    <property type="evidence" value="ECO:0007669"/>
    <property type="project" value="TreeGrafter"/>
</dbReference>
<dbReference type="SMART" id="SM00088">
    <property type="entry name" value="PINT"/>
    <property type="match status" value="1"/>
</dbReference>
<dbReference type="Pfam" id="PF22037">
    <property type="entry name" value="PSD13_N"/>
    <property type="match status" value="1"/>
</dbReference>
<gene>
    <name evidence="4 6" type="ORF">P152DRAFT_462492</name>
</gene>
<dbReference type="AlphaFoldDB" id="A0A6G1FRY5"/>